<reference evidence="4" key="1">
    <citation type="journal article" date="2019" name="Int. J. Syst. Evol. Microbiol.">
        <title>The Global Catalogue of Microorganisms (GCM) 10K type strain sequencing project: providing services to taxonomists for standard genome sequencing and annotation.</title>
        <authorList>
            <consortium name="The Broad Institute Genomics Platform"/>
            <consortium name="The Broad Institute Genome Sequencing Center for Infectious Disease"/>
            <person name="Wu L."/>
            <person name="Ma J."/>
        </authorList>
    </citation>
    <scope>NUCLEOTIDE SEQUENCE [LARGE SCALE GENOMIC DNA]</scope>
    <source>
        <strain evidence="4">CECT 8289</strain>
    </source>
</reference>
<gene>
    <name evidence="3" type="ORF">ACFOWM_07255</name>
</gene>
<protein>
    <recommendedName>
        <fullName evidence="5">Lipoprotein</fullName>
    </recommendedName>
</protein>
<evidence type="ECO:0008006" key="5">
    <source>
        <dbReference type="Google" id="ProtNLM"/>
    </source>
</evidence>
<dbReference type="Proteomes" id="UP001595907">
    <property type="component" value="Unassembled WGS sequence"/>
</dbReference>
<evidence type="ECO:0000256" key="2">
    <source>
        <dbReference type="SAM" id="SignalP"/>
    </source>
</evidence>
<accession>A0ABV8QSN0</accession>
<keyword evidence="4" id="KW-1185">Reference proteome</keyword>
<name>A0ABV8QSN0_9BACT</name>
<dbReference type="EMBL" id="JBHSCZ010000002">
    <property type="protein sequence ID" value="MFC4262667.1"/>
    <property type="molecule type" value="Genomic_DNA"/>
</dbReference>
<keyword evidence="2" id="KW-0732">Signal</keyword>
<proteinExistence type="predicted"/>
<dbReference type="RefSeq" id="WP_379708337.1">
    <property type="nucleotide sequence ID" value="NZ_JBHSCZ010000002.1"/>
</dbReference>
<feature type="signal peptide" evidence="2">
    <location>
        <begin position="1"/>
        <end position="22"/>
    </location>
</feature>
<feature type="chain" id="PRO_5045495615" description="Lipoprotein" evidence="2">
    <location>
        <begin position="23"/>
        <end position="176"/>
    </location>
</feature>
<organism evidence="3 4">
    <name type="scientific">Ferruginibacter yonginensis</name>
    <dbReference type="NCBI Taxonomy" id="1310416"/>
    <lineage>
        <taxon>Bacteria</taxon>
        <taxon>Pseudomonadati</taxon>
        <taxon>Bacteroidota</taxon>
        <taxon>Chitinophagia</taxon>
        <taxon>Chitinophagales</taxon>
        <taxon>Chitinophagaceae</taxon>
        <taxon>Ferruginibacter</taxon>
    </lineage>
</organism>
<evidence type="ECO:0000313" key="4">
    <source>
        <dbReference type="Proteomes" id="UP001595907"/>
    </source>
</evidence>
<dbReference type="PROSITE" id="PS51257">
    <property type="entry name" value="PROKAR_LIPOPROTEIN"/>
    <property type="match status" value="1"/>
</dbReference>
<evidence type="ECO:0000313" key="3">
    <source>
        <dbReference type="EMBL" id="MFC4262667.1"/>
    </source>
</evidence>
<evidence type="ECO:0000256" key="1">
    <source>
        <dbReference type="SAM" id="MobiDB-lite"/>
    </source>
</evidence>
<sequence length="176" mass="18790">MKKTIIIIAAVTISLFSCNNSTTTKNETPSTPTENVSNKTGEFTIDGKKITGEVTTQYFGSDKEKSNFSVLCQHNEGGNDNPNFELLQVTFINEKDATTAPLKIYSGSTLPMTEPESGSVTIALSGVGEGFNNEEFVGTDKPSGSIAVTDRKIIIKEVVLATRSGAKKTVSATIPF</sequence>
<feature type="region of interest" description="Disordered" evidence="1">
    <location>
        <begin position="21"/>
        <end position="40"/>
    </location>
</feature>
<feature type="compositionally biased region" description="Low complexity" evidence="1">
    <location>
        <begin position="21"/>
        <end position="35"/>
    </location>
</feature>
<comment type="caution">
    <text evidence="3">The sequence shown here is derived from an EMBL/GenBank/DDBJ whole genome shotgun (WGS) entry which is preliminary data.</text>
</comment>